<keyword evidence="1" id="KW-0472">Membrane</keyword>
<keyword evidence="1" id="KW-0812">Transmembrane</keyword>
<feature type="transmembrane region" description="Helical" evidence="1">
    <location>
        <begin position="98"/>
        <end position="118"/>
    </location>
</feature>
<evidence type="ECO:0000256" key="1">
    <source>
        <dbReference type="SAM" id="Phobius"/>
    </source>
</evidence>
<gene>
    <name evidence="2" type="ORF">EYH55_01145</name>
</gene>
<evidence type="ECO:0000313" key="3">
    <source>
        <dbReference type="Proteomes" id="UP000623215"/>
    </source>
</evidence>
<sequence>MGKKLLYIYLALFILYLIFYLGIFLAPYLYDKNRLLSHLIYSIYSPICHQLPERSYFIFNHKMGVCARCFGIYTGALLGMMIYPFVKGLDNFKIPNKWYLILALIPMGIDGTTQLLGLRESFNELRFVTGFMGGFVALFYILPVMLKGLREFNFFKD</sequence>
<dbReference type="Pfam" id="PF09858">
    <property type="entry name" value="DUF2085"/>
    <property type="match status" value="1"/>
</dbReference>
<accession>A0A833A0I0</accession>
<keyword evidence="1" id="KW-1133">Transmembrane helix</keyword>
<reference evidence="2" key="1">
    <citation type="journal article" date="2020" name="ISME J.">
        <title>Gammaproteobacteria mediating utilization of methyl-, sulfur- and petroleum organic compounds in deep ocean hydrothermal plumes.</title>
        <authorList>
            <person name="Zhou Z."/>
            <person name="Liu Y."/>
            <person name="Pan J."/>
            <person name="Cron B.R."/>
            <person name="Toner B.M."/>
            <person name="Anantharaman K."/>
            <person name="Breier J.A."/>
            <person name="Dick G.J."/>
            <person name="Li M."/>
        </authorList>
    </citation>
    <scope>NUCLEOTIDE SEQUENCE</scope>
    <source>
        <strain evidence="2">SZUA-1534</strain>
    </source>
</reference>
<dbReference type="Proteomes" id="UP000623215">
    <property type="component" value="Unassembled WGS sequence"/>
</dbReference>
<feature type="transmembrane region" description="Helical" evidence="1">
    <location>
        <begin position="125"/>
        <end position="146"/>
    </location>
</feature>
<evidence type="ECO:0000313" key="2">
    <source>
        <dbReference type="EMBL" id="HIQ32074.1"/>
    </source>
</evidence>
<organism evidence="2 3">
    <name type="scientific">Methanothermococcus okinawensis</name>
    <dbReference type="NCBI Taxonomy" id="155863"/>
    <lineage>
        <taxon>Archaea</taxon>
        <taxon>Methanobacteriati</taxon>
        <taxon>Methanobacteriota</taxon>
        <taxon>Methanomada group</taxon>
        <taxon>Methanococci</taxon>
        <taxon>Methanococcales</taxon>
        <taxon>Methanococcaceae</taxon>
        <taxon>Methanothermococcus</taxon>
    </lineage>
</organism>
<dbReference type="EMBL" id="DQVW01000015">
    <property type="protein sequence ID" value="HIQ32074.1"/>
    <property type="molecule type" value="Genomic_DNA"/>
</dbReference>
<feature type="transmembrane region" description="Helical" evidence="1">
    <location>
        <begin position="65"/>
        <end position="86"/>
    </location>
</feature>
<feature type="transmembrane region" description="Helical" evidence="1">
    <location>
        <begin position="6"/>
        <end position="30"/>
    </location>
</feature>
<proteinExistence type="predicted"/>
<name>A0A833A0I0_9EURY</name>
<protein>
    <submittedName>
        <fullName evidence="2">DUF2085 domain-containing protein</fullName>
    </submittedName>
</protein>
<dbReference type="AlphaFoldDB" id="A0A833A0I0"/>
<dbReference type="InterPro" id="IPR019206">
    <property type="entry name" value="DUF2085_TM"/>
</dbReference>
<comment type="caution">
    <text evidence="2">The sequence shown here is derived from an EMBL/GenBank/DDBJ whole genome shotgun (WGS) entry which is preliminary data.</text>
</comment>